<name>A0AAV3A9V7_PYXAD</name>
<organism evidence="1 2">
    <name type="scientific">Pyxicephalus adspersus</name>
    <name type="common">African bullfrog</name>
    <dbReference type="NCBI Taxonomy" id="30357"/>
    <lineage>
        <taxon>Eukaryota</taxon>
        <taxon>Metazoa</taxon>
        <taxon>Chordata</taxon>
        <taxon>Craniata</taxon>
        <taxon>Vertebrata</taxon>
        <taxon>Euteleostomi</taxon>
        <taxon>Amphibia</taxon>
        <taxon>Batrachia</taxon>
        <taxon>Anura</taxon>
        <taxon>Neobatrachia</taxon>
        <taxon>Ranoidea</taxon>
        <taxon>Pyxicephalidae</taxon>
        <taxon>Pyxicephalinae</taxon>
        <taxon>Pyxicephalus</taxon>
    </lineage>
</organism>
<gene>
    <name evidence="1" type="ORF">GDO54_008463</name>
</gene>
<evidence type="ECO:0000313" key="1">
    <source>
        <dbReference type="EMBL" id="DBA28049.1"/>
    </source>
</evidence>
<accession>A0AAV3A9V7</accession>
<dbReference type="EMBL" id="DYDO01000003">
    <property type="protein sequence ID" value="DBA28049.1"/>
    <property type="molecule type" value="Genomic_DNA"/>
</dbReference>
<proteinExistence type="predicted"/>
<dbReference type="Proteomes" id="UP001181693">
    <property type="component" value="Unassembled WGS sequence"/>
</dbReference>
<reference evidence="1" key="1">
    <citation type="thesis" date="2020" institute="ProQuest LLC" country="789 East Eisenhower Parkway, Ann Arbor, MI, USA">
        <title>Comparative Genomics and Chromosome Evolution.</title>
        <authorList>
            <person name="Mudd A.B."/>
        </authorList>
    </citation>
    <scope>NUCLEOTIDE SEQUENCE</scope>
    <source>
        <strain evidence="1">1538</strain>
        <tissue evidence="1">Blood</tissue>
    </source>
</reference>
<evidence type="ECO:0000313" key="2">
    <source>
        <dbReference type="Proteomes" id="UP001181693"/>
    </source>
</evidence>
<comment type="caution">
    <text evidence="1">The sequence shown here is derived from an EMBL/GenBank/DDBJ whole genome shotgun (WGS) entry which is preliminary data.</text>
</comment>
<protein>
    <recommendedName>
        <fullName evidence="3">WW-binding domain-containing protein</fullName>
    </recommendedName>
</protein>
<dbReference type="AlphaFoldDB" id="A0AAV3A9V7"/>
<sequence>MKRKCEAQPIVTVLPPSKRTLYSKRCNPDIVQVTLVRKRKMEPEKGPPVQVIARTSESCEKVLTAFPAATSSPPPCKKLRAEESPEWQHSQYKCQKDEAFPEYNSFQYWKTPLPDIDFSELSGKLCGVSTCIPSAPDVSEEMDN</sequence>
<keyword evidence="2" id="KW-1185">Reference proteome</keyword>
<evidence type="ECO:0008006" key="3">
    <source>
        <dbReference type="Google" id="ProtNLM"/>
    </source>
</evidence>